<proteinExistence type="predicted"/>
<evidence type="ECO:0000313" key="2">
    <source>
        <dbReference type="Proteomes" id="UP001055879"/>
    </source>
</evidence>
<comment type="caution">
    <text evidence="1">The sequence shown here is derived from an EMBL/GenBank/DDBJ whole genome shotgun (WGS) entry which is preliminary data.</text>
</comment>
<dbReference type="Proteomes" id="UP001055879">
    <property type="component" value="Linkage Group LG16"/>
</dbReference>
<sequence>MCSRFMVKAISKRFGIVELVNSLNYKPGRVGGNWLNRRRRKTWWNEHIKSTWRVFSSIDTTSKVFLMADLCCKLDEPQPKKRVDDSQCFVTLMKDDKIICKVKCTKPSIAIPETWDIAKFIKKYFLPSGLRCFHIHPAYKDRRQKEEWRKFLCFLKQWEKAALAETDNCQFYILPPRPDGEFSHAVVMYTVPKCQNHVKSEVKRENDGFQLEHPNRVSKDNFMGELANCKNDNRNPPDCNSEEIIGDNHALQSKVETYSRSGCSATVQTGPGKNYVCAHPSYLKTLGQTHSDWIFGAVAEFVDNSRDAKATKLDISIDMIYSRIVGKEIPMLAVVDDGHGMSHEEIMKMVSFGRKQPDTNDSNYIGRYGVGFKTGAMRLGRDALVLTQTTNSRSIAFLSQLLNEDNDNIEIPIVTYSRKGQFMELDTNVQAEALAKNNLKAIMEFSPFNKYFIGEKAGLFQRKGTGTQIYIWNLDEWGSKYSLEWVNGMSGGSSFHQGDIFICSRRVRSRLGQMTQQVPLDYSLRSYLEVIFLDPRMKIYVQGSLVKSRPLARFLHKTTIENGFVLGKPVQLILGHSQLDLEQGNCGIFLYWHGRLIEAYKRVGSMIYNGEKSHGIVGVIDVTNVMDDASGRAWVHNNKQGFVDCEPYALLEDWLSKKADEYLDNNIDKVHVTKGGSRHKPDHEWVQCDKCRKWRMLDPDFDSKQLPQEWFCYMKPINGKCEMPEQKLERGVITISSQRSGYNCNNLAEQKKEQPQPQTQTQTQGKGSDVKKIEDDAKVTWRFKRLRRGGFNSDSRKN</sequence>
<name>A0ACB8XMT9_ARCLA</name>
<dbReference type="EMBL" id="CM042062">
    <property type="protein sequence ID" value="KAI3668913.1"/>
    <property type="molecule type" value="Genomic_DNA"/>
</dbReference>
<reference evidence="1 2" key="2">
    <citation type="journal article" date="2022" name="Mol. Ecol. Resour.">
        <title>The genomes of chicory, endive, great burdock and yacon provide insights into Asteraceae paleo-polyploidization history and plant inulin production.</title>
        <authorList>
            <person name="Fan W."/>
            <person name="Wang S."/>
            <person name="Wang H."/>
            <person name="Wang A."/>
            <person name="Jiang F."/>
            <person name="Liu H."/>
            <person name="Zhao H."/>
            <person name="Xu D."/>
            <person name="Zhang Y."/>
        </authorList>
    </citation>
    <scope>NUCLEOTIDE SEQUENCE [LARGE SCALE GENOMIC DNA]</scope>
    <source>
        <strain evidence="2">cv. Niubang</strain>
    </source>
</reference>
<keyword evidence="2" id="KW-1185">Reference proteome</keyword>
<protein>
    <submittedName>
        <fullName evidence="1">Uncharacterized protein</fullName>
    </submittedName>
</protein>
<organism evidence="1 2">
    <name type="scientific">Arctium lappa</name>
    <name type="common">Greater burdock</name>
    <name type="synonym">Lappa major</name>
    <dbReference type="NCBI Taxonomy" id="4217"/>
    <lineage>
        <taxon>Eukaryota</taxon>
        <taxon>Viridiplantae</taxon>
        <taxon>Streptophyta</taxon>
        <taxon>Embryophyta</taxon>
        <taxon>Tracheophyta</taxon>
        <taxon>Spermatophyta</taxon>
        <taxon>Magnoliopsida</taxon>
        <taxon>eudicotyledons</taxon>
        <taxon>Gunneridae</taxon>
        <taxon>Pentapetalae</taxon>
        <taxon>asterids</taxon>
        <taxon>campanulids</taxon>
        <taxon>Asterales</taxon>
        <taxon>Asteraceae</taxon>
        <taxon>Carduoideae</taxon>
        <taxon>Cardueae</taxon>
        <taxon>Arctiinae</taxon>
        <taxon>Arctium</taxon>
    </lineage>
</organism>
<evidence type="ECO:0000313" key="1">
    <source>
        <dbReference type="EMBL" id="KAI3668913.1"/>
    </source>
</evidence>
<accession>A0ACB8XMT9</accession>
<reference evidence="2" key="1">
    <citation type="journal article" date="2022" name="Mol. Ecol. Resour.">
        <title>The genomes of chicory, endive, great burdock and yacon provide insights into Asteraceae palaeo-polyploidization history and plant inulin production.</title>
        <authorList>
            <person name="Fan W."/>
            <person name="Wang S."/>
            <person name="Wang H."/>
            <person name="Wang A."/>
            <person name="Jiang F."/>
            <person name="Liu H."/>
            <person name="Zhao H."/>
            <person name="Xu D."/>
            <person name="Zhang Y."/>
        </authorList>
    </citation>
    <scope>NUCLEOTIDE SEQUENCE [LARGE SCALE GENOMIC DNA]</scope>
    <source>
        <strain evidence="2">cv. Niubang</strain>
    </source>
</reference>
<gene>
    <name evidence="1" type="ORF">L6452_40130</name>
</gene>